<keyword evidence="6 9" id="KW-0648">Protein biosynthesis</keyword>
<keyword evidence="2 9" id="KW-0963">Cytoplasm</keyword>
<comment type="caution">
    <text evidence="13">The sequence shown here is derived from an EMBL/GenBank/DDBJ whole genome shotgun (WGS) entry which is preliminary data.</text>
</comment>
<name>A0A1F6CDQ3_9BACT</name>
<evidence type="ECO:0000313" key="14">
    <source>
        <dbReference type="Proteomes" id="UP000178344"/>
    </source>
</evidence>
<dbReference type="Gene3D" id="3.40.50.620">
    <property type="entry name" value="HUPs"/>
    <property type="match status" value="1"/>
</dbReference>
<feature type="short sequence motif" description="'HIGH' region" evidence="9">
    <location>
        <begin position="120"/>
        <end position="130"/>
    </location>
</feature>
<dbReference type="InterPro" id="IPR036695">
    <property type="entry name" value="Arg-tRNA-synth_N_sf"/>
</dbReference>
<dbReference type="Pfam" id="PF05746">
    <property type="entry name" value="DALR_1"/>
    <property type="match status" value="1"/>
</dbReference>
<dbReference type="HAMAP" id="MF_00123">
    <property type="entry name" value="Arg_tRNA_synth"/>
    <property type="match status" value="1"/>
</dbReference>
<evidence type="ECO:0000256" key="7">
    <source>
        <dbReference type="ARBA" id="ARBA00023146"/>
    </source>
</evidence>
<evidence type="ECO:0000256" key="8">
    <source>
        <dbReference type="ARBA" id="ARBA00049339"/>
    </source>
</evidence>
<dbReference type="InterPro" id="IPR005148">
    <property type="entry name" value="Arg-tRNA-synth_N"/>
</dbReference>
<feature type="domain" description="Arginyl tRNA synthetase N-terminal" evidence="12">
    <location>
        <begin position="3"/>
        <end position="83"/>
    </location>
</feature>
<dbReference type="GO" id="GO:0004814">
    <property type="term" value="F:arginine-tRNA ligase activity"/>
    <property type="evidence" value="ECO:0007669"/>
    <property type="project" value="UniProtKB-UniRule"/>
</dbReference>
<dbReference type="SUPFAM" id="SSF52374">
    <property type="entry name" value="Nucleotidylyl transferase"/>
    <property type="match status" value="1"/>
</dbReference>
<dbReference type="AlphaFoldDB" id="A0A1F6CDQ3"/>
<keyword evidence="7 9" id="KW-0030">Aminoacyl-tRNA synthetase</keyword>
<accession>A0A1F6CDQ3</accession>
<dbReference type="InterPro" id="IPR009080">
    <property type="entry name" value="tRNAsynth_Ia_anticodon-bd"/>
</dbReference>
<dbReference type="InterPro" id="IPR001278">
    <property type="entry name" value="Arg-tRNA-ligase"/>
</dbReference>
<dbReference type="NCBIfam" id="TIGR00456">
    <property type="entry name" value="argS"/>
    <property type="match status" value="1"/>
</dbReference>
<dbReference type="PRINTS" id="PR01038">
    <property type="entry name" value="TRNASYNTHARG"/>
</dbReference>
<sequence length="547" mass="61341">MEDTLRKSISMAAGVTPEEVHLEHPSEKEHGDYATNLALVLAKERKENPRAVAEQIVAALQKSKHEHIDRIEIAGPGFINFYLSRKFFTESIVTILAQGDDWGRNTENAGKKIMVEYTDPNPFKEFHIGHLMPNVIGESLSRLIEFSGAEVKRANYQGDVGLHVAKAIWGKQKYPEKSWGEAYALGATEYDSNETAKKEMHALNKTIYEQTDAKVNALYDAGRKESLENFEKLYRVLGTSFDFYFFESETAPIGKKIIEENLAKGIFEKSDGAVIFRGEQDGLHTRVFLNSEGLPTYEAKEIGLAFLKEERYPTDISISVTGNEIVEYFKVVLSALRRIDVKLAGKIVHIPHGMLRLPSGKMSSRTGDVVTAESLIDEVSKKVEEKTGERVAGKGQETIESIAIGAIKYPILKQGTGSDIIFDFEKSVSFEGDSGPYLQYAATRAHSILEKAGSAGNVKHVPKKVTEIERLLYRFPEIVERATREYEPHYVATFLTELAGAFNSWYAKEKIIDDTPESSYKLALTKAFYQTMKNGLWLLGIKTPERM</sequence>
<dbReference type="EC" id="6.1.1.19" evidence="9"/>
<evidence type="ECO:0000259" key="11">
    <source>
        <dbReference type="SMART" id="SM00836"/>
    </source>
</evidence>
<evidence type="ECO:0000256" key="3">
    <source>
        <dbReference type="ARBA" id="ARBA00022598"/>
    </source>
</evidence>
<evidence type="ECO:0000256" key="2">
    <source>
        <dbReference type="ARBA" id="ARBA00022490"/>
    </source>
</evidence>
<evidence type="ECO:0000256" key="10">
    <source>
        <dbReference type="RuleBase" id="RU363038"/>
    </source>
</evidence>
<dbReference type="GO" id="GO:0006420">
    <property type="term" value="P:arginyl-tRNA aminoacylation"/>
    <property type="evidence" value="ECO:0007669"/>
    <property type="project" value="UniProtKB-UniRule"/>
</dbReference>
<evidence type="ECO:0000256" key="6">
    <source>
        <dbReference type="ARBA" id="ARBA00022917"/>
    </source>
</evidence>
<evidence type="ECO:0000256" key="4">
    <source>
        <dbReference type="ARBA" id="ARBA00022741"/>
    </source>
</evidence>
<dbReference type="Gene3D" id="1.10.730.10">
    <property type="entry name" value="Isoleucyl-tRNA Synthetase, Domain 1"/>
    <property type="match status" value="1"/>
</dbReference>
<dbReference type="InterPro" id="IPR008909">
    <property type="entry name" value="DALR_anticod-bd"/>
</dbReference>
<evidence type="ECO:0000313" key="13">
    <source>
        <dbReference type="EMBL" id="OGG47328.1"/>
    </source>
</evidence>
<evidence type="ECO:0000256" key="5">
    <source>
        <dbReference type="ARBA" id="ARBA00022840"/>
    </source>
</evidence>
<keyword evidence="3 9" id="KW-0436">Ligase</keyword>
<evidence type="ECO:0000256" key="1">
    <source>
        <dbReference type="ARBA" id="ARBA00005594"/>
    </source>
</evidence>
<dbReference type="SMART" id="SM00836">
    <property type="entry name" value="DALR_1"/>
    <property type="match status" value="1"/>
</dbReference>
<comment type="similarity">
    <text evidence="1 9 10">Belongs to the class-I aminoacyl-tRNA synthetase family.</text>
</comment>
<protein>
    <recommendedName>
        <fullName evidence="9">Arginine--tRNA ligase</fullName>
        <ecNumber evidence="9">6.1.1.19</ecNumber>
    </recommendedName>
    <alternativeName>
        <fullName evidence="9">Arginyl-tRNA synthetase</fullName>
        <shortName evidence="9">ArgRS</shortName>
    </alternativeName>
</protein>
<organism evidence="13 14">
    <name type="scientific">Candidatus Kaiserbacteria bacterium RIFCSPHIGHO2_01_FULL_49_13</name>
    <dbReference type="NCBI Taxonomy" id="1798477"/>
    <lineage>
        <taxon>Bacteria</taxon>
        <taxon>Candidatus Kaiseribacteriota</taxon>
    </lineage>
</organism>
<dbReference type="InterPro" id="IPR035684">
    <property type="entry name" value="ArgRS_core"/>
</dbReference>
<dbReference type="PANTHER" id="PTHR11956:SF5">
    <property type="entry name" value="ARGININE--TRNA LIGASE, CYTOPLASMIC"/>
    <property type="match status" value="1"/>
</dbReference>
<dbReference type="InterPro" id="IPR014729">
    <property type="entry name" value="Rossmann-like_a/b/a_fold"/>
</dbReference>
<dbReference type="Gene3D" id="3.30.1360.70">
    <property type="entry name" value="Arginyl tRNA synthetase N-terminal domain"/>
    <property type="match status" value="1"/>
</dbReference>
<dbReference type="GO" id="GO:0005524">
    <property type="term" value="F:ATP binding"/>
    <property type="evidence" value="ECO:0007669"/>
    <property type="project" value="UniProtKB-UniRule"/>
</dbReference>
<keyword evidence="4 9" id="KW-0547">Nucleotide-binding</keyword>
<comment type="subunit">
    <text evidence="9">Monomer.</text>
</comment>
<dbReference type="GO" id="GO:0005737">
    <property type="term" value="C:cytoplasm"/>
    <property type="evidence" value="ECO:0007669"/>
    <property type="project" value="UniProtKB-SubCell"/>
</dbReference>
<dbReference type="SUPFAM" id="SSF47323">
    <property type="entry name" value="Anticodon-binding domain of a subclass of class I aminoacyl-tRNA synthetases"/>
    <property type="match status" value="1"/>
</dbReference>
<evidence type="ECO:0000256" key="9">
    <source>
        <dbReference type="HAMAP-Rule" id="MF_00123"/>
    </source>
</evidence>
<comment type="subcellular location">
    <subcellularLocation>
        <location evidence="9">Cytoplasm</location>
    </subcellularLocation>
</comment>
<evidence type="ECO:0000259" key="12">
    <source>
        <dbReference type="SMART" id="SM01016"/>
    </source>
</evidence>
<dbReference type="SUPFAM" id="SSF55190">
    <property type="entry name" value="Arginyl-tRNA synthetase (ArgRS), N-terminal 'additional' domain"/>
    <property type="match status" value="1"/>
</dbReference>
<dbReference type="PANTHER" id="PTHR11956">
    <property type="entry name" value="ARGINYL-TRNA SYNTHETASE"/>
    <property type="match status" value="1"/>
</dbReference>
<dbReference type="FunFam" id="3.30.1360.70:FF:000003">
    <property type="entry name" value="Arginine--tRNA ligase"/>
    <property type="match status" value="1"/>
</dbReference>
<feature type="domain" description="DALR anticodon binding" evidence="11">
    <location>
        <begin position="438"/>
        <end position="547"/>
    </location>
</feature>
<dbReference type="SMART" id="SM01016">
    <property type="entry name" value="Arg_tRNA_synt_N"/>
    <property type="match status" value="1"/>
</dbReference>
<reference evidence="13 14" key="1">
    <citation type="journal article" date="2016" name="Nat. Commun.">
        <title>Thousands of microbial genomes shed light on interconnected biogeochemical processes in an aquifer system.</title>
        <authorList>
            <person name="Anantharaman K."/>
            <person name="Brown C.T."/>
            <person name="Hug L.A."/>
            <person name="Sharon I."/>
            <person name="Castelle C.J."/>
            <person name="Probst A.J."/>
            <person name="Thomas B.C."/>
            <person name="Singh A."/>
            <person name="Wilkins M.J."/>
            <person name="Karaoz U."/>
            <person name="Brodie E.L."/>
            <person name="Williams K.H."/>
            <person name="Hubbard S.S."/>
            <person name="Banfield J.F."/>
        </authorList>
    </citation>
    <scope>NUCLEOTIDE SEQUENCE [LARGE SCALE GENOMIC DNA]</scope>
</reference>
<gene>
    <name evidence="9" type="primary">argS</name>
    <name evidence="13" type="ORF">A2671_01445</name>
</gene>
<dbReference type="Pfam" id="PF00750">
    <property type="entry name" value="tRNA-synt_1d"/>
    <property type="match status" value="1"/>
</dbReference>
<proteinExistence type="inferred from homology"/>
<keyword evidence="5 9" id="KW-0067">ATP-binding</keyword>
<dbReference type="Proteomes" id="UP000178344">
    <property type="component" value="Unassembled WGS sequence"/>
</dbReference>
<comment type="catalytic activity">
    <reaction evidence="8 9">
        <text>tRNA(Arg) + L-arginine + ATP = L-arginyl-tRNA(Arg) + AMP + diphosphate</text>
        <dbReference type="Rhea" id="RHEA:20301"/>
        <dbReference type="Rhea" id="RHEA-COMP:9658"/>
        <dbReference type="Rhea" id="RHEA-COMP:9673"/>
        <dbReference type="ChEBI" id="CHEBI:30616"/>
        <dbReference type="ChEBI" id="CHEBI:32682"/>
        <dbReference type="ChEBI" id="CHEBI:33019"/>
        <dbReference type="ChEBI" id="CHEBI:78442"/>
        <dbReference type="ChEBI" id="CHEBI:78513"/>
        <dbReference type="ChEBI" id="CHEBI:456215"/>
        <dbReference type="EC" id="6.1.1.19"/>
    </reaction>
</comment>
<dbReference type="Pfam" id="PF03485">
    <property type="entry name" value="Arg_tRNA_synt_N"/>
    <property type="match status" value="1"/>
</dbReference>
<dbReference type="EMBL" id="MFKQ01000013">
    <property type="protein sequence ID" value="OGG47328.1"/>
    <property type="molecule type" value="Genomic_DNA"/>
</dbReference>